<protein>
    <submittedName>
        <fullName evidence="1">Bacteriocin-protection protein, YdeI/OmpD-associated family</fullName>
    </submittedName>
</protein>
<gene>
    <name evidence="1" type="ORF">LEP1GSC035_1268</name>
</gene>
<dbReference type="EMBL" id="AHMH02000114">
    <property type="protein sequence ID" value="EMM99377.1"/>
    <property type="molecule type" value="Genomic_DNA"/>
</dbReference>
<sequence>MNVLIGILFVKFLFFHLHFLKTRFSLRLMIDWDPDLIKKMRLKQGNKLIIFDREKVYKSSSIEGVVFTTEVSEAEGILFFADSAYSLQSSLLKILKSIRKESILWIAYPKKSSGIKTDLDRDHGWEPLSKNGYESVALISLDDVWSALRFKKTDAVKKGGSKAEKQKRPELSKYINYKTKTVKLPEDVKNFLSKDKNAIKFFESLAWSHKREHIEAILEAKSPATRLKRIQKLVQTMSSIKIQKKK</sequence>
<reference evidence="1 2" key="1">
    <citation type="submission" date="2013-01" db="EMBL/GenBank/DDBJ databases">
        <authorList>
            <person name="Harkins D.M."/>
            <person name="Durkin A.S."/>
            <person name="Brinkac L.M."/>
            <person name="Haft D.H."/>
            <person name="Selengut J.D."/>
            <person name="Sanka R."/>
            <person name="DePew J."/>
            <person name="Purushe J."/>
            <person name="Whelen A.C."/>
            <person name="Vinetz J.M."/>
            <person name="Sutton G.G."/>
            <person name="Nierman W.C."/>
            <person name="Fouts D.E."/>
        </authorList>
    </citation>
    <scope>NUCLEOTIDE SEQUENCE [LARGE SCALE GENOMIC DNA]</scope>
    <source>
        <strain evidence="1 2">2007001578</strain>
    </source>
</reference>
<comment type="caution">
    <text evidence="1">The sequence shown here is derived from an EMBL/GenBank/DDBJ whole genome shotgun (WGS) entry which is preliminary data.</text>
</comment>
<accession>A0ABP2T8N4</accession>
<evidence type="ECO:0000313" key="2">
    <source>
        <dbReference type="Proteomes" id="UP000012099"/>
    </source>
</evidence>
<evidence type="ECO:0000313" key="1">
    <source>
        <dbReference type="EMBL" id="EMM99377.1"/>
    </source>
</evidence>
<dbReference type="Pfam" id="PF13376">
    <property type="entry name" value="OmdA"/>
    <property type="match status" value="1"/>
</dbReference>
<dbReference type="Proteomes" id="UP000012099">
    <property type="component" value="Unassembled WGS sequence"/>
</dbReference>
<proteinExistence type="predicted"/>
<keyword evidence="2" id="KW-1185">Reference proteome</keyword>
<name>A0ABP2T8N4_9LEPT</name>
<organism evidence="1 2">
    <name type="scientific">Leptospira noguchii str. 2007001578</name>
    <dbReference type="NCBI Taxonomy" id="1049974"/>
    <lineage>
        <taxon>Bacteria</taxon>
        <taxon>Pseudomonadati</taxon>
        <taxon>Spirochaetota</taxon>
        <taxon>Spirochaetia</taxon>
        <taxon>Leptospirales</taxon>
        <taxon>Leptospiraceae</taxon>
        <taxon>Leptospira</taxon>
    </lineage>
</organism>